<dbReference type="PRINTS" id="PR00455">
    <property type="entry name" value="HTHTETR"/>
</dbReference>
<protein>
    <submittedName>
        <fullName evidence="7">TetR/AcrR family transcriptional regulator</fullName>
    </submittedName>
</protein>
<evidence type="ECO:0000256" key="3">
    <source>
        <dbReference type="ARBA" id="ARBA00023163"/>
    </source>
</evidence>
<dbReference type="AlphaFoldDB" id="A0A6M0QWM0"/>
<keyword evidence="2 4" id="KW-0238">DNA-binding</keyword>
<keyword evidence="3" id="KW-0804">Transcription</keyword>
<dbReference type="PROSITE" id="PS01081">
    <property type="entry name" value="HTH_TETR_1"/>
    <property type="match status" value="1"/>
</dbReference>
<feature type="compositionally biased region" description="Gly residues" evidence="5">
    <location>
        <begin position="11"/>
        <end position="22"/>
    </location>
</feature>
<reference evidence="7 8" key="1">
    <citation type="submission" date="2020-02" db="EMBL/GenBank/DDBJ databases">
        <authorList>
            <person name="Chen W.-M."/>
        </authorList>
    </citation>
    <scope>NUCLEOTIDE SEQUENCE [LARGE SCALE GENOMIC DNA]</scope>
    <source>
        <strain evidence="7 8">KMS-5</strain>
    </source>
</reference>
<dbReference type="InterPro" id="IPR001647">
    <property type="entry name" value="HTH_TetR"/>
</dbReference>
<comment type="caution">
    <text evidence="7">The sequence shown here is derived from an EMBL/GenBank/DDBJ whole genome shotgun (WGS) entry which is preliminary data.</text>
</comment>
<keyword evidence="1" id="KW-0805">Transcription regulation</keyword>
<keyword evidence="8" id="KW-1185">Reference proteome</keyword>
<accession>A0A6M0QWM0</accession>
<dbReference type="PROSITE" id="PS50977">
    <property type="entry name" value="HTH_TETR_2"/>
    <property type="match status" value="1"/>
</dbReference>
<dbReference type="Pfam" id="PF00440">
    <property type="entry name" value="TetR_N"/>
    <property type="match status" value="1"/>
</dbReference>
<dbReference type="PANTHER" id="PTHR47506:SF3">
    <property type="entry name" value="HTH-TYPE TRANSCRIPTIONAL REGULATOR LMRA"/>
    <property type="match status" value="1"/>
</dbReference>
<dbReference type="SUPFAM" id="SSF48498">
    <property type="entry name" value="Tetracyclin repressor-like, C-terminal domain"/>
    <property type="match status" value="1"/>
</dbReference>
<organism evidence="7 8">
    <name type="scientific">Tabrizicola oligotrophica</name>
    <dbReference type="NCBI Taxonomy" id="2710650"/>
    <lineage>
        <taxon>Bacteria</taxon>
        <taxon>Pseudomonadati</taxon>
        <taxon>Pseudomonadota</taxon>
        <taxon>Alphaproteobacteria</taxon>
        <taxon>Rhodobacterales</taxon>
        <taxon>Paracoccaceae</taxon>
        <taxon>Tabrizicola</taxon>
    </lineage>
</organism>
<feature type="domain" description="HTH tetR-type" evidence="6">
    <location>
        <begin position="35"/>
        <end position="95"/>
    </location>
</feature>
<dbReference type="PANTHER" id="PTHR47506">
    <property type="entry name" value="TRANSCRIPTIONAL REGULATORY PROTEIN"/>
    <property type="match status" value="1"/>
</dbReference>
<dbReference type="InterPro" id="IPR023772">
    <property type="entry name" value="DNA-bd_HTH_TetR-type_CS"/>
</dbReference>
<sequence length="227" mass="23901">MGGADPRSGAVGNGGRKGGGVKDGQSQATRRAPRGSARARLIAAARDLVRRKGFAATSVDELCAAAGVTKGAFFHHFASKEGLGVALIEDWTETTGAMFAAHPYNAAADPFDRLIAYIELRRTLLSMPLPEFTCVAGTTVQEVFDTSAAMREAARNSLASGAGHVRAHLEAALAAHPVPGVTAESLARQFQVAVQGGIILAKAENDARPAREALDHLERYLRLLFGR</sequence>
<dbReference type="InterPro" id="IPR036271">
    <property type="entry name" value="Tet_transcr_reg_TetR-rel_C_sf"/>
</dbReference>
<evidence type="ECO:0000259" key="6">
    <source>
        <dbReference type="PROSITE" id="PS50977"/>
    </source>
</evidence>
<evidence type="ECO:0000313" key="7">
    <source>
        <dbReference type="EMBL" id="NEY91876.1"/>
    </source>
</evidence>
<dbReference type="InterPro" id="IPR009057">
    <property type="entry name" value="Homeodomain-like_sf"/>
</dbReference>
<dbReference type="InterPro" id="IPR011075">
    <property type="entry name" value="TetR_C"/>
</dbReference>
<dbReference type="GO" id="GO:0003677">
    <property type="term" value="F:DNA binding"/>
    <property type="evidence" value="ECO:0007669"/>
    <property type="project" value="UniProtKB-UniRule"/>
</dbReference>
<dbReference type="Gene3D" id="1.10.357.10">
    <property type="entry name" value="Tetracycline Repressor, domain 2"/>
    <property type="match status" value="1"/>
</dbReference>
<dbReference type="SUPFAM" id="SSF46689">
    <property type="entry name" value="Homeodomain-like"/>
    <property type="match status" value="1"/>
</dbReference>
<dbReference type="Pfam" id="PF16925">
    <property type="entry name" value="TetR_C_13"/>
    <property type="match status" value="1"/>
</dbReference>
<feature type="DNA-binding region" description="H-T-H motif" evidence="4">
    <location>
        <begin position="58"/>
        <end position="77"/>
    </location>
</feature>
<gene>
    <name evidence="7" type="ORF">G4Z14_16415</name>
</gene>
<evidence type="ECO:0000313" key="8">
    <source>
        <dbReference type="Proteomes" id="UP000477782"/>
    </source>
</evidence>
<dbReference type="EMBL" id="JAAIVJ010000015">
    <property type="protein sequence ID" value="NEY91876.1"/>
    <property type="molecule type" value="Genomic_DNA"/>
</dbReference>
<feature type="region of interest" description="Disordered" evidence="5">
    <location>
        <begin position="1"/>
        <end position="37"/>
    </location>
</feature>
<evidence type="ECO:0000256" key="5">
    <source>
        <dbReference type="SAM" id="MobiDB-lite"/>
    </source>
</evidence>
<evidence type="ECO:0000256" key="4">
    <source>
        <dbReference type="PROSITE-ProRule" id="PRU00335"/>
    </source>
</evidence>
<evidence type="ECO:0000256" key="2">
    <source>
        <dbReference type="ARBA" id="ARBA00023125"/>
    </source>
</evidence>
<proteinExistence type="predicted"/>
<dbReference type="Proteomes" id="UP000477782">
    <property type="component" value="Unassembled WGS sequence"/>
</dbReference>
<name>A0A6M0QWM0_9RHOB</name>
<evidence type="ECO:0000256" key="1">
    <source>
        <dbReference type="ARBA" id="ARBA00023015"/>
    </source>
</evidence>